<keyword evidence="1" id="KW-0805">Transcription regulation</keyword>
<reference evidence="6" key="1">
    <citation type="journal article" date="2019" name="Int. J. Syst. Evol. Microbiol.">
        <title>The Global Catalogue of Microorganisms (GCM) 10K type strain sequencing project: providing services to taxonomists for standard genome sequencing and annotation.</title>
        <authorList>
            <consortium name="The Broad Institute Genomics Platform"/>
            <consortium name="The Broad Institute Genome Sequencing Center for Infectious Disease"/>
            <person name="Wu L."/>
            <person name="Ma J."/>
        </authorList>
    </citation>
    <scope>NUCLEOTIDE SEQUENCE [LARGE SCALE GENOMIC DNA]</scope>
    <source>
        <strain evidence="6">CCUG 53270</strain>
    </source>
</reference>
<keyword evidence="3" id="KW-0804">Transcription</keyword>
<dbReference type="EMBL" id="JBHTLU010000015">
    <property type="protein sequence ID" value="MFD1221191.1"/>
    <property type="molecule type" value="Genomic_DNA"/>
</dbReference>
<keyword evidence="6" id="KW-1185">Reference proteome</keyword>
<keyword evidence="2" id="KW-0238">DNA-binding</keyword>
<dbReference type="PANTHER" id="PTHR38445">
    <property type="entry name" value="HTH-TYPE TRANSCRIPTIONAL REPRESSOR YTRA"/>
    <property type="match status" value="1"/>
</dbReference>
<name>A0ABW3UMS3_9BACL</name>
<accession>A0ABW3UMS3</accession>
<feature type="domain" description="HTH gntR-type" evidence="4">
    <location>
        <begin position="9"/>
        <end position="77"/>
    </location>
</feature>
<protein>
    <submittedName>
        <fullName evidence="5">GntR family transcriptional regulator</fullName>
    </submittedName>
</protein>
<evidence type="ECO:0000256" key="1">
    <source>
        <dbReference type="ARBA" id="ARBA00023015"/>
    </source>
</evidence>
<gene>
    <name evidence="5" type="ORF">ACFQ4B_13775</name>
</gene>
<dbReference type="PANTHER" id="PTHR38445:SF6">
    <property type="entry name" value="GNTR-FAMILY TRANSCRIPTIONAL REGULATOR"/>
    <property type="match status" value="1"/>
</dbReference>
<evidence type="ECO:0000313" key="6">
    <source>
        <dbReference type="Proteomes" id="UP001597180"/>
    </source>
</evidence>
<evidence type="ECO:0000313" key="5">
    <source>
        <dbReference type="EMBL" id="MFD1221191.1"/>
    </source>
</evidence>
<dbReference type="CDD" id="cd07377">
    <property type="entry name" value="WHTH_GntR"/>
    <property type="match status" value="1"/>
</dbReference>
<sequence length="140" mass="16120">MVESFSNTQPIYLQLVHRICRQIVRREVLPGEKMPSVRDLAVKYGVNPNTMQRVNMELERMGIVESRRGQGMYVTEDSSRIDLIREQLMEELITRFAEEMQELGCTGQEIVSCVKSFLKTSDKEETSESAVQTTKADKEE</sequence>
<proteinExistence type="predicted"/>
<dbReference type="SMART" id="SM00345">
    <property type="entry name" value="HTH_GNTR"/>
    <property type="match status" value="1"/>
</dbReference>
<dbReference type="InterPro" id="IPR000524">
    <property type="entry name" value="Tscrpt_reg_HTH_GntR"/>
</dbReference>
<organism evidence="5 6">
    <name type="scientific">Paenibacillus vulneris</name>
    <dbReference type="NCBI Taxonomy" id="1133364"/>
    <lineage>
        <taxon>Bacteria</taxon>
        <taxon>Bacillati</taxon>
        <taxon>Bacillota</taxon>
        <taxon>Bacilli</taxon>
        <taxon>Bacillales</taxon>
        <taxon>Paenibacillaceae</taxon>
        <taxon>Paenibacillus</taxon>
    </lineage>
</organism>
<dbReference type="Pfam" id="PF00392">
    <property type="entry name" value="GntR"/>
    <property type="match status" value="1"/>
</dbReference>
<comment type="caution">
    <text evidence="5">The sequence shown here is derived from an EMBL/GenBank/DDBJ whole genome shotgun (WGS) entry which is preliminary data.</text>
</comment>
<dbReference type="Gene3D" id="1.10.10.10">
    <property type="entry name" value="Winged helix-like DNA-binding domain superfamily/Winged helix DNA-binding domain"/>
    <property type="match status" value="1"/>
</dbReference>
<evidence type="ECO:0000256" key="3">
    <source>
        <dbReference type="ARBA" id="ARBA00023163"/>
    </source>
</evidence>
<dbReference type="InterPro" id="IPR036388">
    <property type="entry name" value="WH-like_DNA-bd_sf"/>
</dbReference>
<evidence type="ECO:0000256" key="2">
    <source>
        <dbReference type="ARBA" id="ARBA00023125"/>
    </source>
</evidence>
<dbReference type="InterPro" id="IPR036390">
    <property type="entry name" value="WH_DNA-bd_sf"/>
</dbReference>
<evidence type="ECO:0000259" key="4">
    <source>
        <dbReference type="PROSITE" id="PS50949"/>
    </source>
</evidence>
<dbReference type="SUPFAM" id="SSF46785">
    <property type="entry name" value="Winged helix' DNA-binding domain"/>
    <property type="match status" value="1"/>
</dbReference>
<dbReference type="Proteomes" id="UP001597180">
    <property type="component" value="Unassembled WGS sequence"/>
</dbReference>
<dbReference type="RefSeq" id="WP_345590055.1">
    <property type="nucleotide sequence ID" value="NZ_BAABJG010000021.1"/>
</dbReference>
<dbReference type="PROSITE" id="PS50949">
    <property type="entry name" value="HTH_GNTR"/>
    <property type="match status" value="1"/>
</dbReference>